<evidence type="ECO:0000256" key="5">
    <source>
        <dbReference type="ARBA" id="ARBA00022692"/>
    </source>
</evidence>
<evidence type="ECO:0000256" key="8">
    <source>
        <dbReference type="RuleBase" id="RU363041"/>
    </source>
</evidence>
<evidence type="ECO:0000256" key="2">
    <source>
        <dbReference type="ARBA" id="ARBA00009142"/>
    </source>
</evidence>
<evidence type="ECO:0000256" key="1">
    <source>
        <dbReference type="ARBA" id="ARBA00004651"/>
    </source>
</evidence>
<evidence type="ECO:0000256" key="4">
    <source>
        <dbReference type="ARBA" id="ARBA00022475"/>
    </source>
</evidence>
<protein>
    <recommendedName>
        <fullName evidence="8">Probable membrane transporter protein</fullName>
    </recommendedName>
</protein>
<gene>
    <name evidence="9" type="ORF">CSC3H3_09590</name>
</gene>
<dbReference type="Proteomes" id="UP000233458">
    <property type="component" value="Chromosome"/>
</dbReference>
<keyword evidence="7 8" id="KW-0472">Membrane</keyword>
<dbReference type="InterPro" id="IPR002781">
    <property type="entry name" value="TM_pro_TauE-like"/>
</dbReference>
<dbReference type="Pfam" id="PF01925">
    <property type="entry name" value="TauE"/>
    <property type="match status" value="1"/>
</dbReference>
<keyword evidence="5 8" id="KW-0812">Transmembrane</keyword>
<proteinExistence type="inferred from homology"/>
<evidence type="ECO:0000313" key="10">
    <source>
        <dbReference type="Proteomes" id="UP000233458"/>
    </source>
</evidence>
<dbReference type="EMBL" id="CP024199">
    <property type="protein sequence ID" value="AUG52933.1"/>
    <property type="molecule type" value="Genomic_DNA"/>
</dbReference>
<feature type="transmembrane region" description="Helical" evidence="8">
    <location>
        <begin position="7"/>
        <end position="36"/>
    </location>
</feature>
<feature type="transmembrane region" description="Helical" evidence="8">
    <location>
        <begin position="72"/>
        <end position="91"/>
    </location>
</feature>
<evidence type="ECO:0000256" key="6">
    <source>
        <dbReference type="ARBA" id="ARBA00022989"/>
    </source>
</evidence>
<dbReference type="PANTHER" id="PTHR30269:SF37">
    <property type="entry name" value="MEMBRANE TRANSPORTER PROTEIN"/>
    <property type="match status" value="1"/>
</dbReference>
<keyword evidence="4 8" id="KW-1003">Cell membrane</keyword>
<keyword evidence="3" id="KW-0813">Transport</keyword>
<dbReference type="InterPro" id="IPR052017">
    <property type="entry name" value="TSUP"/>
</dbReference>
<name>A0ABM6Q8R9_9PROT</name>
<organism evidence="9 10">
    <name type="scientific">Thalassospira marina</name>
    <dbReference type="NCBI Taxonomy" id="2048283"/>
    <lineage>
        <taxon>Bacteria</taxon>
        <taxon>Pseudomonadati</taxon>
        <taxon>Pseudomonadota</taxon>
        <taxon>Alphaproteobacteria</taxon>
        <taxon>Rhodospirillales</taxon>
        <taxon>Thalassospiraceae</taxon>
        <taxon>Thalassospira</taxon>
    </lineage>
</organism>
<dbReference type="PANTHER" id="PTHR30269">
    <property type="entry name" value="TRANSMEMBRANE PROTEIN YFCA"/>
    <property type="match status" value="1"/>
</dbReference>
<feature type="transmembrane region" description="Helical" evidence="8">
    <location>
        <begin position="97"/>
        <end position="115"/>
    </location>
</feature>
<feature type="transmembrane region" description="Helical" evidence="8">
    <location>
        <begin position="42"/>
        <end position="60"/>
    </location>
</feature>
<keyword evidence="10" id="KW-1185">Reference proteome</keyword>
<sequence>MTASYVAIVLLGAFAGGFVNGLAGFGTGLVALGIWLHVIDPLYGAPLVAICSVAGQLQTLPAIWHAVNIRRLLPMLVGGVLGIPVGILLLGHMAPDLFRLSLGLFLIAFAIFMMFNRSLPAMRWGSKKTEGMVGFCGGILGGLAGLSGPLPTIWVTLKRWEKDERRSVFQMFNLTILACVAISHLAIDGITVAFSQLVLIALPGTFVGAFAGIRLYRRLNDHRYNLLVLIMLAISGITLVVSEIG</sequence>
<feature type="transmembrane region" description="Helical" evidence="8">
    <location>
        <begin position="168"/>
        <end position="187"/>
    </location>
</feature>
<feature type="transmembrane region" description="Helical" evidence="8">
    <location>
        <begin position="224"/>
        <end position="242"/>
    </location>
</feature>
<feature type="transmembrane region" description="Helical" evidence="8">
    <location>
        <begin position="193"/>
        <end position="212"/>
    </location>
</feature>
<evidence type="ECO:0000313" key="9">
    <source>
        <dbReference type="EMBL" id="AUG52933.1"/>
    </source>
</evidence>
<accession>A0ABM6Q8R9</accession>
<reference evidence="9 10" key="1">
    <citation type="submission" date="2017-10" db="EMBL/GenBank/DDBJ databases">
        <title>Biodiversity and function of Thalassospira species in the particle-attached aromatic-hydrocarbon-degrading consortia from the surface seawater of the China South Sea.</title>
        <authorList>
            <person name="Dong C."/>
            <person name="Liu R."/>
            <person name="Shao Z."/>
        </authorList>
    </citation>
    <scope>NUCLEOTIDE SEQUENCE [LARGE SCALE GENOMIC DNA]</scope>
    <source>
        <strain evidence="9 10">CSC3H3</strain>
    </source>
</reference>
<comment type="subcellular location">
    <subcellularLocation>
        <location evidence="1 8">Cell membrane</location>
        <topology evidence="1 8">Multi-pass membrane protein</topology>
    </subcellularLocation>
</comment>
<evidence type="ECO:0000256" key="3">
    <source>
        <dbReference type="ARBA" id="ARBA00022448"/>
    </source>
</evidence>
<comment type="similarity">
    <text evidence="2 8">Belongs to the 4-toluene sulfonate uptake permease (TSUP) (TC 2.A.102) family.</text>
</comment>
<evidence type="ECO:0000256" key="7">
    <source>
        <dbReference type="ARBA" id="ARBA00023136"/>
    </source>
</evidence>
<dbReference type="RefSeq" id="WP_101284691.1">
    <property type="nucleotide sequence ID" value="NZ_CP024199.1"/>
</dbReference>
<keyword evidence="6 8" id="KW-1133">Transmembrane helix</keyword>